<gene>
    <name evidence="5" type="ORF">C5L14_24595</name>
</gene>
<protein>
    <submittedName>
        <fullName evidence="5">Class II aldolase family protein</fullName>
    </submittedName>
</protein>
<dbReference type="Pfam" id="PF00596">
    <property type="entry name" value="Aldolase_II"/>
    <property type="match status" value="1"/>
</dbReference>
<organism evidence="5 6">
    <name type="scientific">Labrys okinawensis</name>
    <dbReference type="NCBI Taxonomy" id="346911"/>
    <lineage>
        <taxon>Bacteria</taxon>
        <taxon>Pseudomonadati</taxon>
        <taxon>Pseudomonadota</taxon>
        <taxon>Alphaproteobacteria</taxon>
        <taxon>Hyphomicrobiales</taxon>
        <taxon>Xanthobacteraceae</taxon>
        <taxon>Labrys</taxon>
    </lineage>
</organism>
<name>A0A2S9Q5U0_9HYPH</name>
<feature type="region of interest" description="Disordered" evidence="3">
    <location>
        <begin position="1"/>
        <end position="23"/>
    </location>
</feature>
<evidence type="ECO:0000256" key="3">
    <source>
        <dbReference type="SAM" id="MobiDB-lite"/>
    </source>
</evidence>
<accession>A0A2S9Q5U0</accession>
<dbReference type="PANTHER" id="PTHR22789:SF0">
    <property type="entry name" value="3-OXO-TETRONATE 4-PHOSPHATE DECARBOXYLASE-RELATED"/>
    <property type="match status" value="1"/>
</dbReference>
<dbReference type="GO" id="GO:0046872">
    <property type="term" value="F:metal ion binding"/>
    <property type="evidence" value="ECO:0007669"/>
    <property type="project" value="UniProtKB-KW"/>
</dbReference>
<keyword evidence="2" id="KW-0456">Lyase</keyword>
<dbReference type="InterPro" id="IPR001303">
    <property type="entry name" value="Aldolase_II/adducin_N"/>
</dbReference>
<dbReference type="AlphaFoldDB" id="A0A2S9Q5U0"/>
<proteinExistence type="predicted"/>
<keyword evidence="1" id="KW-0479">Metal-binding</keyword>
<dbReference type="SUPFAM" id="SSF53639">
    <property type="entry name" value="AraD/HMP-PK domain-like"/>
    <property type="match status" value="1"/>
</dbReference>
<reference evidence="5 6" key="1">
    <citation type="submission" date="2018-02" db="EMBL/GenBank/DDBJ databases">
        <title>Whole genome sequencing of endophytic bacterium.</title>
        <authorList>
            <person name="Eedara R."/>
            <person name="Podile A.R."/>
        </authorList>
    </citation>
    <scope>NUCLEOTIDE SEQUENCE [LARGE SCALE GENOMIC DNA]</scope>
    <source>
        <strain evidence="5 6">RP1T</strain>
    </source>
</reference>
<evidence type="ECO:0000256" key="1">
    <source>
        <dbReference type="ARBA" id="ARBA00022723"/>
    </source>
</evidence>
<dbReference type="InterPro" id="IPR036409">
    <property type="entry name" value="Aldolase_II/adducin_N_sf"/>
</dbReference>
<comment type="caution">
    <text evidence="5">The sequence shown here is derived from an EMBL/GenBank/DDBJ whole genome shotgun (WGS) entry which is preliminary data.</text>
</comment>
<evidence type="ECO:0000256" key="2">
    <source>
        <dbReference type="ARBA" id="ARBA00023239"/>
    </source>
</evidence>
<dbReference type="GO" id="GO:0016832">
    <property type="term" value="F:aldehyde-lyase activity"/>
    <property type="evidence" value="ECO:0007669"/>
    <property type="project" value="TreeGrafter"/>
</dbReference>
<evidence type="ECO:0000313" key="6">
    <source>
        <dbReference type="Proteomes" id="UP000237682"/>
    </source>
</evidence>
<evidence type="ECO:0000313" key="5">
    <source>
        <dbReference type="EMBL" id="PRH84732.1"/>
    </source>
</evidence>
<keyword evidence="6" id="KW-1185">Reference proteome</keyword>
<dbReference type="EMBL" id="PUEJ01000011">
    <property type="protein sequence ID" value="PRH84732.1"/>
    <property type="molecule type" value="Genomic_DNA"/>
</dbReference>
<dbReference type="GO" id="GO:0019323">
    <property type="term" value="P:pentose catabolic process"/>
    <property type="evidence" value="ECO:0007669"/>
    <property type="project" value="TreeGrafter"/>
</dbReference>
<dbReference type="PANTHER" id="PTHR22789">
    <property type="entry name" value="FUCULOSE PHOSPHATE ALDOLASE"/>
    <property type="match status" value="1"/>
</dbReference>
<sequence>MRPDRQQPRPQLHYYKPRRTPMTDIPHDDLLEVATACRILHMEGHADMTLGHLSLRDPSGRGVWIKRSGIGLGEVVGPEDFVLIDFEGHRLAGEGRIHKEWPIHTEVLRARSDVRCVGHSHPFFATSFSALDVELQAVTNEAANLGLPVGRFEETTGLIDTPALGESLARSLGSQSTVLMRNHGVLFVGGSIAEAALMGIFLEGACRAQMQLLATRLPYKTTPASELKAKKDQIFDPMLIDTFWSFYKRKVAG</sequence>
<dbReference type="GO" id="GO:0005829">
    <property type="term" value="C:cytosol"/>
    <property type="evidence" value="ECO:0007669"/>
    <property type="project" value="TreeGrafter"/>
</dbReference>
<dbReference type="InterPro" id="IPR050197">
    <property type="entry name" value="Aldolase_class_II_sugar_metab"/>
</dbReference>
<dbReference type="OrthoDB" id="5291399at2"/>
<dbReference type="Proteomes" id="UP000237682">
    <property type="component" value="Unassembled WGS sequence"/>
</dbReference>
<dbReference type="SMART" id="SM01007">
    <property type="entry name" value="Aldolase_II"/>
    <property type="match status" value="1"/>
</dbReference>
<dbReference type="Gene3D" id="3.40.225.10">
    <property type="entry name" value="Class II aldolase/adducin N-terminal domain"/>
    <property type="match status" value="1"/>
</dbReference>
<feature type="domain" description="Class II aldolase/adducin N-terminal" evidence="4">
    <location>
        <begin position="31"/>
        <end position="210"/>
    </location>
</feature>
<evidence type="ECO:0000259" key="4">
    <source>
        <dbReference type="SMART" id="SM01007"/>
    </source>
</evidence>